<accession>A0A2S0NKU5</accession>
<organism evidence="2 3">
    <name type="scientific">Williamsoniiplasma luminosum</name>
    <dbReference type="NCBI Taxonomy" id="214888"/>
    <lineage>
        <taxon>Bacteria</taxon>
        <taxon>Bacillati</taxon>
        <taxon>Mycoplasmatota</taxon>
        <taxon>Mollicutes</taxon>
        <taxon>Entomoplasmatales</taxon>
        <taxon>Williamsoniiplasma</taxon>
    </lineage>
</organism>
<dbReference type="Proteomes" id="UP000239250">
    <property type="component" value="Chromosome"/>
</dbReference>
<reference evidence="3" key="1">
    <citation type="submission" date="2018-02" db="EMBL/GenBank/DDBJ databases">
        <title>Firefly genomes illuminate parallel origins of bioluminescence in beetles.</title>
        <authorList>
            <person name="Fallon T.R."/>
            <person name="Lower S.E.S."/>
            <person name="Behringer M."/>
            <person name="Weng J.-K."/>
        </authorList>
    </citation>
    <scope>NUCLEOTIDE SEQUENCE [LARGE SCALE GENOMIC DNA]</scope>
</reference>
<feature type="transmembrane region" description="Helical" evidence="1">
    <location>
        <begin position="86"/>
        <end position="107"/>
    </location>
</feature>
<proteinExistence type="predicted"/>
<name>A0A2S0NKU5_9MOLU</name>
<dbReference type="EMBL" id="CP027019">
    <property type="protein sequence ID" value="AVP49640.1"/>
    <property type="molecule type" value="Genomic_DNA"/>
</dbReference>
<evidence type="ECO:0000256" key="1">
    <source>
        <dbReference type="SAM" id="Phobius"/>
    </source>
</evidence>
<feature type="transmembrane region" description="Helical" evidence="1">
    <location>
        <begin position="31"/>
        <end position="56"/>
    </location>
</feature>
<feature type="transmembrane region" description="Helical" evidence="1">
    <location>
        <begin position="185"/>
        <end position="204"/>
    </location>
</feature>
<feature type="transmembrane region" description="Helical" evidence="1">
    <location>
        <begin position="128"/>
        <end position="147"/>
    </location>
</feature>
<protein>
    <submittedName>
        <fullName evidence="2">Uncharacterized protein</fullName>
    </submittedName>
</protein>
<feature type="transmembrane region" description="Helical" evidence="1">
    <location>
        <begin position="438"/>
        <end position="457"/>
    </location>
</feature>
<feature type="transmembrane region" description="Helical" evidence="1">
    <location>
        <begin position="354"/>
        <end position="374"/>
    </location>
</feature>
<feature type="transmembrane region" description="Helical" evidence="1">
    <location>
        <begin position="314"/>
        <end position="342"/>
    </location>
</feature>
<evidence type="ECO:0000313" key="2">
    <source>
        <dbReference type="EMBL" id="AVP49640.1"/>
    </source>
</evidence>
<feature type="transmembrane region" description="Helical" evidence="1">
    <location>
        <begin position="251"/>
        <end position="273"/>
    </location>
</feature>
<keyword evidence="1" id="KW-0472">Membrane</keyword>
<sequence>MQKKNKYFESKFKLNWKIKDSNENVIKKNSFLYKISALVFFLFVFLYSLTFLYIFILSNDKHLHVYFEYLNSLTKEGFSMPSYDDIWGMIISSLVFFGISLGLIFLYKPIVSSNSITMAKQSIYIKTTTMFLMVSFLLTSLSQYNYANYATFIKLELATEANENFTRALKSVGAQLSFSWKNPSIVWWVLFVQIIIIFSIILFLENAISRKENIAGIEKYIEYNLKTTKSFAGSKIIEKINKFFKPTTKNISIWTFVVVGLILLPNFIFTILISNSSTKMGALLQWSYNLPNLLKDFKGIDQLYANLLGDKYSLVYFALNSLPIIIIGITFSTTFFFLSIIVRSEKQISDNVFILQNVILAIEILFILILMSVIKFEVNNLSNIWNMKGLKFQEGLRALMQPEDFKEITTMFYWSAIQDIIKTNKIEWFSQNGIISETIINFAFAGSTFSGIGIGLVKKIKIHRAFFKLQKETEGNEEYAY</sequence>
<gene>
    <name evidence="2" type="ORF">C5T88_03640</name>
</gene>
<dbReference type="AlphaFoldDB" id="A0A2S0NKU5"/>
<keyword evidence="1" id="KW-1133">Transmembrane helix</keyword>
<evidence type="ECO:0000313" key="3">
    <source>
        <dbReference type="Proteomes" id="UP000239250"/>
    </source>
</evidence>
<keyword evidence="1" id="KW-0812">Transmembrane</keyword>